<feature type="non-terminal residue" evidence="1">
    <location>
        <position position="11"/>
    </location>
</feature>
<name>A0A8S3JMY9_9BILA</name>
<reference evidence="1" key="1">
    <citation type="submission" date="2021-02" db="EMBL/GenBank/DDBJ databases">
        <authorList>
            <person name="Nowell W R."/>
        </authorList>
    </citation>
    <scope>NUCLEOTIDE SEQUENCE</scope>
</reference>
<protein>
    <submittedName>
        <fullName evidence="1">Uncharacterized protein</fullName>
    </submittedName>
</protein>
<organism evidence="1 2">
    <name type="scientific">Rotaria magnacalcarata</name>
    <dbReference type="NCBI Taxonomy" id="392030"/>
    <lineage>
        <taxon>Eukaryota</taxon>
        <taxon>Metazoa</taxon>
        <taxon>Spiralia</taxon>
        <taxon>Gnathifera</taxon>
        <taxon>Rotifera</taxon>
        <taxon>Eurotatoria</taxon>
        <taxon>Bdelloidea</taxon>
        <taxon>Philodinida</taxon>
        <taxon>Philodinidae</taxon>
        <taxon>Rotaria</taxon>
    </lineage>
</organism>
<comment type="caution">
    <text evidence="1">The sequence shown here is derived from an EMBL/GenBank/DDBJ whole genome shotgun (WGS) entry which is preliminary data.</text>
</comment>
<evidence type="ECO:0000313" key="1">
    <source>
        <dbReference type="EMBL" id="CAF5220226.1"/>
    </source>
</evidence>
<accession>A0A8S3JMY9</accession>
<proteinExistence type="predicted"/>
<dbReference type="Proteomes" id="UP000681720">
    <property type="component" value="Unassembled WGS sequence"/>
</dbReference>
<dbReference type="EMBL" id="CAJOBJ010364560">
    <property type="protein sequence ID" value="CAF5220226.1"/>
    <property type="molecule type" value="Genomic_DNA"/>
</dbReference>
<sequence length="11" mass="1086">MHATSSSHGAT</sequence>
<evidence type="ECO:0000313" key="2">
    <source>
        <dbReference type="Proteomes" id="UP000681720"/>
    </source>
</evidence>
<gene>
    <name evidence="1" type="ORF">GIL414_LOCUS83900</name>
</gene>